<dbReference type="PANTHER" id="PTHR22642">
    <property type="entry name" value="IMIDAZOLONEPROPIONASE"/>
    <property type="match status" value="1"/>
</dbReference>
<evidence type="ECO:0000313" key="2">
    <source>
        <dbReference type="EMBL" id="MDA0646448.1"/>
    </source>
</evidence>
<comment type="caution">
    <text evidence="2">The sequence shown here is derived from an EMBL/GenBank/DDBJ whole genome shotgun (WGS) entry which is preliminary data.</text>
</comment>
<reference evidence="2 3" key="1">
    <citation type="submission" date="2022-11" db="EMBL/GenBank/DDBJ databases">
        <title>Nonomuraea corallina sp. nov., a new species of the genus Nonomuraea isolated from sea side sediment in Thai sea.</title>
        <authorList>
            <person name="Ngamcharungchit C."/>
            <person name="Matsumoto A."/>
            <person name="Suriyachadkun C."/>
            <person name="Panbangred W."/>
            <person name="Inahashi Y."/>
            <person name="Intra B."/>
        </authorList>
    </citation>
    <scope>NUCLEOTIDE SEQUENCE [LARGE SCALE GENOMIC DNA]</scope>
    <source>
        <strain evidence="2 3">DSM 43553</strain>
    </source>
</reference>
<dbReference type="Gene3D" id="2.30.40.10">
    <property type="entry name" value="Urease, subunit C, domain 1"/>
    <property type="match status" value="1"/>
</dbReference>
<dbReference type="SUPFAM" id="SSF51556">
    <property type="entry name" value="Metallo-dependent hydrolases"/>
    <property type="match status" value="1"/>
</dbReference>
<dbReference type="InterPro" id="IPR032466">
    <property type="entry name" value="Metal_Hydrolase"/>
</dbReference>
<dbReference type="InterPro" id="IPR013108">
    <property type="entry name" value="Amidohydro_3"/>
</dbReference>
<feature type="domain" description="Amidohydrolase 3" evidence="1">
    <location>
        <begin position="50"/>
        <end position="533"/>
    </location>
</feature>
<dbReference type="Gene3D" id="3.20.20.140">
    <property type="entry name" value="Metal-dependent hydrolases"/>
    <property type="match status" value="1"/>
</dbReference>
<dbReference type="SUPFAM" id="SSF51338">
    <property type="entry name" value="Composite domain of metallo-dependent hydrolases"/>
    <property type="match status" value="1"/>
</dbReference>
<dbReference type="Gene3D" id="3.10.310.70">
    <property type="match status" value="1"/>
</dbReference>
<protein>
    <submittedName>
        <fullName evidence="2">Amidohydrolase</fullName>
    </submittedName>
</protein>
<proteinExistence type="predicted"/>
<sequence length="542" mass="57912">MSTIVITGGKVITMDPANPAADAVAVRDGRVLAVGREPEVLAAAGPGAEVVLAGGRSVLPGFVDPHNHLLSTAESLVAVDARYPGVGSARDLVARIAAEAARTPAGQWIRAYGMDDAKFPGGRPTRRQLDEATTDHPVIVYHVSGHQAVVNSAALAWRGIGEDVADPAGGAFVRDEGGRLTGMVLDSAMELLLPVAVDIGCHGPNFHVDLPREQLRSWLEMSAEPYLKAGVTTVCDPQVSRRELEIYRSAWDAGTLPVRTVVMPLSHMLDELTSIGLAGPFGDDRLRFGAMKFYCDGTLLGGTAMFDEPYGDDFTGTLYHRPEELVDLVRRAASAGWQVGVHTQGDRAMGYTLDALKAAVAVSGDDARPRIEHCGHPTPAQVREFASLGVIPVNQPNFLYDSGTDFVRRLGDRRAHRLQPMREELDAGLRPVLSSDSFVSSLRPMETVSNAVRRRTREGGPIGAEQAVTLEEALRAHTVDAAYALRMEDVIGSLAPGKLADVVVLDADVRSLPADELSGVDAWLTMLGGRIAYRSGRAASEV</sequence>
<keyword evidence="3" id="KW-1185">Reference proteome</keyword>
<dbReference type="InterPro" id="IPR033932">
    <property type="entry name" value="YtcJ-like"/>
</dbReference>
<evidence type="ECO:0000259" key="1">
    <source>
        <dbReference type="Pfam" id="PF07969"/>
    </source>
</evidence>
<dbReference type="Proteomes" id="UP001212498">
    <property type="component" value="Unassembled WGS sequence"/>
</dbReference>
<name>A0ABT4TAA9_9ACTN</name>
<dbReference type="EMBL" id="JAPNUD010000196">
    <property type="protein sequence ID" value="MDA0646448.1"/>
    <property type="molecule type" value="Genomic_DNA"/>
</dbReference>
<dbReference type="InterPro" id="IPR011059">
    <property type="entry name" value="Metal-dep_hydrolase_composite"/>
</dbReference>
<gene>
    <name evidence="2" type="ORF">OUY24_37965</name>
</gene>
<dbReference type="Pfam" id="PF07969">
    <property type="entry name" value="Amidohydro_3"/>
    <property type="match status" value="1"/>
</dbReference>
<accession>A0ABT4TAA9</accession>
<dbReference type="RefSeq" id="WP_271279745.1">
    <property type="nucleotide sequence ID" value="NZ_BAABFD010000007.1"/>
</dbReference>
<dbReference type="CDD" id="cd01300">
    <property type="entry name" value="YtcJ_like"/>
    <property type="match status" value="1"/>
</dbReference>
<organism evidence="2 3">
    <name type="scientific">Nonomuraea ferruginea</name>
    <dbReference type="NCBI Taxonomy" id="46174"/>
    <lineage>
        <taxon>Bacteria</taxon>
        <taxon>Bacillati</taxon>
        <taxon>Actinomycetota</taxon>
        <taxon>Actinomycetes</taxon>
        <taxon>Streptosporangiales</taxon>
        <taxon>Streptosporangiaceae</taxon>
        <taxon>Nonomuraea</taxon>
    </lineage>
</organism>
<dbReference type="PANTHER" id="PTHR22642:SF2">
    <property type="entry name" value="PROTEIN LONG AFTER FAR-RED 3"/>
    <property type="match status" value="1"/>
</dbReference>
<evidence type="ECO:0000313" key="3">
    <source>
        <dbReference type="Proteomes" id="UP001212498"/>
    </source>
</evidence>